<sequence length="578" mass="64761">MGAREKSSLAVFLGFLFTFSLLLCMAQGDVHTYTLVLQETEFERLCEKKSILVANGSFPGPTLWAHQGDTLVVTVVNNGNYGVTIHWHGARQMGNPWHDGPEYVTQCPIQPKQNFTQTVLLDKEEGTLWWHAHSDWSRASVHGALIIYPKPGNEHPYKHDAEQTIILGEWYEKNLTEMVINAMRTGGDVNTSVAYTINGQPGDFYQCSKGWTLPDAECTFRMVVDPGKTYLLRIISAIMNEEMFFGVANHTLTLVGMDGAYLEQVNTSYIMIAPGQTMDVLVTTDQEPSRYYMLGSPFVDTQAPTDRTTPSAILHYNGGYQLPTHPNSITLPGWSDRDSAESFMRLLKSLADDKHPIKVPLNITKRLYLTVSVNNVQCAKGETCEGPHGNRHSASLNNISWTVPKIDILQAYYRKLPGIYHTYFPDRPPRYFNFTGDVGDNVIYPVVGRTLVESIKYGSEVEIIFQGTNIPAAENHPMHLHGYNFYLVGFGRGNFSPNTSIPTYNLTRPPKVNTVAVPKNGWATIRFKADNPGVWFMHCHLERHANWGMAMAFIVSNGPTKETSMRDMPPDMPPCLGS</sequence>
<evidence type="ECO:0000313" key="18">
    <source>
        <dbReference type="Proteomes" id="UP001634007"/>
    </source>
</evidence>
<dbReference type="InterPro" id="IPR034285">
    <property type="entry name" value="CuRO_2_LCC"/>
</dbReference>
<evidence type="ECO:0000256" key="11">
    <source>
        <dbReference type="ARBA" id="ARBA00023180"/>
    </source>
</evidence>
<dbReference type="PANTHER" id="PTHR11709">
    <property type="entry name" value="MULTI-COPPER OXIDASE"/>
    <property type="match status" value="1"/>
</dbReference>
<evidence type="ECO:0000259" key="15">
    <source>
        <dbReference type="Pfam" id="PF07731"/>
    </source>
</evidence>
<keyword evidence="18" id="KW-1185">Reference proteome</keyword>
<dbReference type="GO" id="GO:0046872">
    <property type="term" value="F:metal ion binding"/>
    <property type="evidence" value="ECO:0007669"/>
    <property type="project" value="UniProtKB-KW"/>
</dbReference>
<dbReference type="InterPro" id="IPR045087">
    <property type="entry name" value="Cu-oxidase_fam"/>
</dbReference>
<dbReference type="InterPro" id="IPR034289">
    <property type="entry name" value="CuRO_3_LCC"/>
</dbReference>
<accession>A0ABD3LJ16</accession>
<dbReference type="InterPro" id="IPR034288">
    <property type="entry name" value="CuRO_1_LCC"/>
</dbReference>
<evidence type="ECO:0000256" key="10">
    <source>
        <dbReference type="ARBA" id="ARBA00023008"/>
    </source>
</evidence>
<keyword evidence="12 13" id="KW-0439">Lignin degradation</keyword>
<evidence type="ECO:0000313" key="17">
    <source>
        <dbReference type="EMBL" id="KAL3751457.1"/>
    </source>
</evidence>
<evidence type="ECO:0000256" key="9">
    <source>
        <dbReference type="ARBA" id="ARBA00023002"/>
    </source>
</evidence>
<keyword evidence="13" id="KW-0732">Signal</keyword>
<evidence type="ECO:0000256" key="7">
    <source>
        <dbReference type="ARBA" id="ARBA00022723"/>
    </source>
</evidence>
<comment type="cofactor">
    <cofactor evidence="13">
        <name>Cu cation</name>
        <dbReference type="ChEBI" id="CHEBI:23378"/>
    </cofactor>
    <text evidence="13">Binds 4 Cu cations per monomer.</text>
</comment>
<comment type="catalytic activity">
    <reaction evidence="1 13">
        <text>4 hydroquinone + O2 = 4 benzosemiquinone + 2 H2O</text>
        <dbReference type="Rhea" id="RHEA:11276"/>
        <dbReference type="ChEBI" id="CHEBI:15377"/>
        <dbReference type="ChEBI" id="CHEBI:15379"/>
        <dbReference type="ChEBI" id="CHEBI:17594"/>
        <dbReference type="ChEBI" id="CHEBI:17977"/>
        <dbReference type="EC" id="1.10.3.2"/>
    </reaction>
</comment>
<evidence type="ECO:0000256" key="8">
    <source>
        <dbReference type="ARBA" id="ARBA00022737"/>
    </source>
</evidence>
<dbReference type="Pfam" id="PF00394">
    <property type="entry name" value="Cu-oxidase"/>
    <property type="match status" value="1"/>
</dbReference>
<dbReference type="Pfam" id="PF07732">
    <property type="entry name" value="Cu-oxidase_3"/>
    <property type="match status" value="1"/>
</dbReference>
<feature type="signal peptide" evidence="13">
    <location>
        <begin position="1"/>
        <end position="28"/>
    </location>
</feature>
<evidence type="ECO:0000256" key="13">
    <source>
        <dbReference type="RuleBase" id="RU361119"/>
    </source>
</evidence>
<comment type="caution">
    <text evidence="17">The sequence shown here is derived from an EMBL/GenBank/DDBJ whole genome shotgun (WGS) entry which is preliminary data.</text>
</comment>
<dbReference type="PROSITE" id="PS00080">
    <property type="entry name" value="MULTICOPPER_OXIDASE2"/>
    <property type="match status" value="1"/>
</dbReference>
<keyword evidence="8 13" id="KW-0677">Repeat</keyword>
<evidence type="ECO:0000256" key="6">
    <source>
        <dbReference type="ARBA" id="ARBA00022525"/>
    </source>
</evidence>
<feature type="domain" description="Plastocyanin-like" evidence="16">
    <location>
        <begin position="38"/>
        <end position="150"/>
    </location>
</feature>
<dbReference type="InterPro" id="IPR011706">
    <property type="entry name" value="Cu-oxidase_C"/>
</dbReference>
<dbReference type="Pfam" id="PF07731">
    <property type="entry name" value="Cu-oxidase_2"/>
    <property type="match status" value="1"/>
</dbReference>
<dbReference type="CDD" id="cd13849">
    <property type="entry name" value="CuRO_1_LCC_plant"/>
    <property type="match status" value="1"/>
</dbReference>
<keyword evidence="10 13" id="KW-0186">Copper</keyword>
<dbReference type="GO" id="GO:0046274">
    <property type="term" value="P:lignin catabolic process"/>
    <property type="evidence" value="ECO:0007669"/>
    <property type="project" value="UniProtKB-KW"/>
</dbReference>
<proteinExistence type="inferred from homology"/>
<dbReference type="PANTHER" id="PTHR11709:SF349">
    <property type="entry name" value="LACCASE"/>
    <property type="match status" value="1"/>
</dbReference>
<dbReference type="EC" id="1.10.3.2" evidence="4 13"/>
<dbReference type="InterPro" id="IPR033138">
    <property type="entry name" value="Cu_oxidase_CS"/>
</dbReference>
<comment type="function">
    <text evidence="13">Lignin degradation and detoxification of lignin-derived products.</text>
</comment>
<dbReference type="AlphaFoldDB" id="A0ABD3LJ16"/>
<feature type="domain" description="Plastocyanin-like" evidence="15">
    <location>
        <begin position="423"/>
        <end position="557"/>
    </location>
</feature>
<evidence type="ECO:0000256" key="1">
    <source>
        <dbReference type="ARBA" id="ARBA00000349"/>
    </source>
</evidence>
<evidence type="ECO:0000256" key="2">
    <source>
        <dbReference type="ARBA" id="ARBA00004271"/>
    </source>
</evidence>
<evidence type="ECO:0000256" key="12">
    <source>
        <dbReference type="ARBA" id="ARBA00023185"/>
    </source>
</evidence>
<keyword evidence="11" id="KW-0325">Glycoprotein</keyword>
<feature type="chain" id="PRO_5044526565" description="Laccase" evidence="13">
    <location>
        <begin position="29"/>
        <end position="578"/>
    </location>
</feature>
<reference evidence="17 18" key="1">
    <citation type="submission" date="2024-11" db="EMBL/GenBank/DDBJ databases">
        <title>Chromosome-level genome assembly of Eucalyptus globulus Labill. provides insights into its genome evolution.</title>
        <authorList>
            <person name="Li X."/>
        </authorList>
    </citation>
    <scope>NUCLEOTIDE SEQUENCE [LARGE SCALE GENOMIC DNA]</scope>
    <source>
        <strain evidence="17">CL2024</strain>
        <tissue evidence="17">Fresh tender leaves</tissue>
    </source>
</reference>
<dbReference type="CDD" id="cd13897">
    <property type="entry name" value="CuRO_3_LCC_plant"/>
    <property type="match status" value="1"/>
</dbReference>
<evidence type="ECO:0000256" key="3">
    <source>
        <dbReference type="ARBA" id="ARBA00010609"/>
    </source>
</evidence>
<evidence type="ECO:0000256" key="4">
    <source>
        <dbReference type="ARBA" id="ARBA00012297"/>
    </source>
</evidence>
<gene>
    <name evidence="17" type="ORF">ACJRO7_012308</name>
</gene>
<dbReference type="InterPro" id="IPR017761">
    <property type="entry name" value="Laccase"/>
</dbReference>
<dbReference type="CDD" id="cd13875">
    <property type="entry name" value="CuRO_2_LCC_plant"/>
    <property type="match status" value="1"/>
</dbReference>
<dbReference type="InterPro" id="IPR008972">
    <property type="entry name" value="Cupredoxin"/>
</dbReference>
<evidence type="ECO:0000256" key="5">
    <source>
        <dbReference type="ARBA" id="ARBA00022523"/>
    </source>
</evidence>
<name>A0ABD3LJ16_EUCGL</name>
<comment type="similarity">
    <text evidence="3 13">Belongs to the multicopper oxidase family.</text>
</comment>
<keyword evidence="9 13" id="KW-0560">Oxidoreductase</keyword>
<keyword evidence="5 13" id="KW-0052">Apoplast</keyword>
<feature type="domain" description="Plastocyanin-like" evidence="14">
    <location>
        <begin position="163"/>
        <end position="318"/>
    </location>
</feature>
<protein>
    <recommendedName>
        <fullName evidence="4 13">Laccase</fullName>
        <ecNumber evidence="4 13">1.10.3.2</ecNumber>
    </recommendedName>
    <alternativeName>
        <fullName evidence="13">Benzenediol:oxygen oxidoreductase</fullName>
    </alternativeName>
    <alternativeName>
        <fullName evidence="13">Diphenol oxidase</fullName>
    </alternativeName>
    <alternativeName>
        <fullName evidence="13">Urishiol oxidase</fullName>
    </alternativeName>
</protein>
<comment type="subcellular location">
    <subcellularLocation>
        <location evidence="2 13">Secreted</location>
        <location evidence="2 13">Extracellular space</location>
        <location evidence="2 13">Apoplast</location>
    </subcellularLocation>
</comment>
<dbReference type="Proteomes" id="UP001634007">
    <property type="component" value="Unassembled WGS sequence"/>
</dbReference>
<dbReference type="PROSITE" id="PS00079">
    <property type="entry name" value="MULTICOPPER_OXIDASE1"/>
    <property type="match status" value="1"/>
</dbReference>
<keyword evidence="6 13" id="KW-0964">Secreted</keyword>
<dbReference type="InterPro" id="IPR001117">
    <property type="entry name" value="Cu-oxidase_2nd"/>
</dbReference>
<evidence type="ECO:0000259" key="16">
    <source>
        <dbReference type="Pfam" id="PF07732"/>
    </source>
</evidence>
<dbReference type="GO" id="GO:0048046">
    <property type="term" value="C:apoplast"/>
    <property type="evidence" value="ECO:0007669"/>
    <property type="project" value="UniProtKB-SubCell"/>
</dbReference>
<dbReference type="InterPro" id="IPR011707">
    <property type="entry name" value="Cu-oxidase-like_N"/>
</dbReference>
<dbReference type="Gene3D" id="2.60.40.420">
    <property type="entry name" value="Cupredoxins - blue copper proteins"/>
    <property type="match status" value="3"/>
</dbReference>
<dbReference type="NCBIfam" id="TIGR03389">
    <property type="entry name" value="laccase"/>
    <property type="match status" value="1"/>
</dbReference>
<keyword evidence="7 13" id="KW-0479">Metal-binding</keyword>
<organism evidence="17 18">
    <name type="scientific">Eucalyptus globulus</name>
    <name type="common">Tasmanian blue gum</name>
    <dbReference type="NCBI Taxonomy" id="34317"/>
    <lineage>
        <taxon>Eukaryota</taxon>
        <taxon>Viridiplantae</taxon>
        <taxon>Streptophyta</taxon>
        <taxon>Embryophyta</taxon>
        <taxon>Tracheophyta</taxon>
        <taxon>Spermatophyta</taxon>
        <taxon>Magnoliopsida</taxon>
        <taxon>eudicotyledons</taxon>
        <taxon>Gunneridae</taxon>
        <taxon>Pentapetalae</taxon>
        <taxon>rosids</taxon>
        <taxon>malvids</taxon>
        <taxon>Myrtales</taxon>
        <taxon>Myrtaceae</taxon>
        <taxon>Myrtoideae</taxon>
        <taxon>Eucalypteae</taxon>
        <taxon>Eucalyptus</taxon>
    </lineage>
</organism>
<dbReference type="GO" id="GO:0052716">
    <property type="term" value="F:hydroquinone:oxygen oxidoreductase activity"/>
    <property type="evidence" value="ECO:0007669"/>
    <property type="project" value="UniProtKB-EC"/>
</dbReference>
<evidence type="ECO:0000259" key="14">
    <source>
        <dbReference type="Pfam" id="PF00394"/>
    </source>
</evidence>
<dbReference type="EMBL" id="JBJKBG010000002">
    <property type="protein sequence ID" value="KAL3751457.1"/>
    <property type="molecule type" value="Genomic_DNA"/>
</dbReference>
<dbReference type="SUPFAM" id="SSF49503">
    <property type="entry name" value="Cupredoxins"/>
    <property type="match status" value="3"/>
</dbReference>
<dbReference type="InterPro" id="IPR002355">
    <property type="entry name" value="Cu_oxidase_Cu_BS"/>
</dbReference>